<feature type="transmembrane region" description="Helical" evidence="7">
    <location>
        <begin position="309"/>
        <end position="332"/>
    </location>
</feature>
<dbReference type="GO" id="GO:0005886">
    <property type="term" value="C:plasma membrane"/>
    <property type="evidence" value="ECO:0007669"/>
    <property type="project" value="UniProtKB-SubCell"/>
</dbReference>
<feature type="transmembrane region" description="Helical" evidence="7">
    <location>
        <begin position="109"/>
        <end position="130"/>
    </location>
</feature>
<keyword evidence="5 7" id="KW-1133">Transmembrane helix</keyword>
<gene>
    <name evidence="9" type="ORF">BRM9_0425</name>
</gene>
<dbReference type="Proteomes" id="UP000029661">
    <property type="component" value="Chromosome"/>
</dbReference>
<feature type="transmembrane region" description="Helical" evidence="7">
    <location>
        <begin position="363"/>
        <end position="385"/>
    </location>
</feature>
<accession>A0A089ZEG4</accession>
<evidence type="ECO:0000259" key="8">
    <source>
        <dbReference type="PROSITE" id="PS50850"/>
    </source>
</evidence>
<feature type="transmembrane region" description="Helical" evidence="7">
    <location>
        <begin position="170"/>
        <end position="192"/>
    </location>
</feature>
<evidence type="ECO:0000256" key="1">
    <source>
        <dbReference type="ARBA" id="ARBA00004651"/>
    </source>
</evidence>
<dbReference type="PROSITE" id="PS50850">
    <property type="entry name" value="MFS"/>
    <property type="match status" value="1"/>
</dbReference>
<evidence type="ECO:0000256" key="7">
    <source>
        <dbReference type="SAM" id="Phobius"/>
    </source>
</evidence>
<dbReference type="SUPFAM" id="SSF103473">
    <property type="entry name" value="MFS general substrate transporter"/>
    <property type="match status" value="1"/>
</dbReference>
<evidence type="ECO:0000313" key="9">
    <source>
        <dbReference type="EMBL" id="AIS31250.1"/>
    </source>
</evidence>
<feature type="domain" description="Major facilitator superfamily (MFS) profile" evidence="8">
    <location>
        <begin position="19"/>
        <end position="469"/>
    </location>
</feature>
<dbReference type="KEGG" id="mfc:BRM9_0425"/>
<dbReference type="Gene3D" id="1.20.1720.10">
    <property type="entry name" value="Multidrug resistance protein D"/>
    <property type="match status" value="1"/>
</dbReference>
<feature type="transmembrane region" description="Helical" evidence="7">
    <location>
        <begin position="54"/>
        <end position="72"/>
    </location>
</feature>
<dbReference type="InterPro" id="IPR020846">
    <property type="entry name" value="MFS_dom"/>
</dbReference>
<evidence type="ECO:0000256" key="2">
    <source>
        <dbReference type="ARBA" id="ARBA00022448"/>
    </source>
</evidence>
<dbReference type="PANTHER" id="PTHR23501">
    <property type="entry name" value="MAJOR FACILITATOR SUPERFAMILY"/>
    <property type="match status" value="1"/>
</dbReference>
<name>A0A089ZEG4_METFO</name>
<reference evidence="9 10" key="1">
    <citation type="submission" date="2013-12" db="EMBL/GenBank/DDBJ databases">
        <title>The complete genome sequence of Methanobacterium sp. BRM9.</title>
        <authorList>
            <consortium name="Pastoral Greenhouse Gas Research Consortium"/>
            <person name="Kelly W.J."/>
            <person name="Leahy S.C."/>
            <person name="Perry R."/>
            <person name="Li D."/>
            <person name="Altermann E."/>
            <person name="Lambie S.C."/>
            <person name="Attwood G.T."/>
        </authorList>
    </citation>
    <scope>NUCLEOTIDE SEQUENCE [LARGE SCALE GENOMIC DNA]</scope>
    <source>
        <strain evidence="9 10">BRM9</strain>
    </source>
</reference>
<dbReference type="GeneID" id="24791579"/>
<dbReference type="RefSeq" id="WP_048084592.1">
    <property type="nucleotide sequence ID" value="NZ_CP006933.1"/>
</dbReference>
<organism evidence="9 10">
    <name type="scientific">Methanobacterium formicicum</name>
    <dbReference type="NCBI Taxonomy" id="2162"/>
    <lineage>
        <taxon>Archaea</taxon>
        <taxon>Methanobacteriati</taxon>
        <taxon>Methanobacteriota</taxon>
        <taxon>Methanomada group</taxon>
        <taxon>Methanobacteria</taxon>
        <taxon>Methanobacteriales</taxon>
        <taxon>Methanobacteriaceae</taxon>
        <taxon>Methanobacterium</taxon>
    </lineage>
</organism>
<keyword evidence="6 7" id="KW-0472">Membrane</keyword>
<keyword evidence="4 7" id="KW-0812">Transmembrane</keyword>
<dbReference type="InterPro" id="IPR036259">
    <property type="entry name" value="MFS_trans_sf"/>
</dbReference>
<dbReference type="PANTHER" id="PTHR23501:SF197">
    <property type="entry name" value="COMD"/>
    <property type="match status" value="1"/>
</dbReference>
<feature type="transmembrane region" description="Helical" evidence="7">
    <location>
        <begin position="447"/>
        <end position="465"/>
    </location>
</feature>
<dbReference type="PRINTS" id="PR01036">
    <property type="entry name" value="TCRTETB"/>
</dbReference>
<dbReference type="EMBL" id="CP006933">
    <property type="protein sequence ID" value="AIS31250.1"/>
    <property type="molecule type" value="Genomic_DNA"/>
</dbReference>
<feature type="transmembrane region" description="Helical" evidence="7">
    <location>
        <begin position="231"/>
        <end position="253"/>
    </location>
</feature>
<proteinExistence type="predicted"/>
<feature type="transmembrane region" description="Helical" evidence="7">
    <location>
        <begin position="339"/>
        <end position="357"/>
    </location>
</feature>
<dbReference type="Pfam" id="PF07690">
    <property type="entry name" value="MFS_1"/>
    <property type="match status" value="1"/>
</dbReference>
<feature type="transmembrane region" description="Helical" evidence="7">
    <location>
        <begin position="142"/>
        <end position="164"/>
    </location>
</feature>
<dbReference type="FunFam" id="1.20.1720.10:FF:000004">
    <property type="entry name" value="EmrB/QacA family drug resistance transporter"/>
    <property type="match status" value="1"/>
</dbReference>
<feature type="transmembrane region" description="Helical" evidence="7">
    <location>
        <begin position="84"/>
        <end position="103"/>
    </location>
</feature>
<keyword evidence="3" id="KW-1003">Cell membrane</keyword>
<dbReference type="Gene3D" id="1.20.1250.20">
    <property type="entry name" value="MFS general substrate transporter like domains"/>
    <property type="match status" value="1"/>
</dbReference>
<dbReference type="CDD" id="cd17502">
    <property type="entry name" value="MFS_Azr1_MDR_like"/>
    <property type="match status" value="1"/>
</dbReference>
<comment type="subcellular location">
    <subcellularLocation>
        <location evidence="1">Cell membrane</location>
        <topology evidence="1">Multi-pass membrane protein</topology>
    </subcellularLocation>
</comment>
<evidence type="ECO:0000256" key="3">
    <source>
        <dbReference type="ARBA" id="ARBA00022475"/>
    </source>
</evidence>
<evidence type="ECO:0000256" key="4">
    <source>
        <dbReference type="ARBA" id="ARBA00022692"/>
    </source>
</evidence>
<dbReference type="GO" id="GO:0022857">
    <property type="term" value="F:transmembrane transporter activity"/>
    <property type="evidence" value="ECO:0007669"/>
    <property type="project" value="InterPro"/>
</dbReference>
<dbReference type="InterPro" id="IPR011701">
    <property type="entry name" value="MFS"/>
</dbReference>
<feature type="transmembrane region" description="Helical" evidence="7">
    <location>
        <begin position="274"/>
        <end position="297"/>
    </location>
</feature>
<sequence>MTANYENHPPLGKKKLIMVMGGLMVGLLVATFDYSIMGTTMPQIINSLQGMEYYAWPFTAYMLTSTISLILFGKLSDIYGRKHVLILGIIIFIVTSVLCGFSTSMLQLIIFRGLQGIGGGILLSLPFTVIGEIFSPRERAKYMGILGSVFGVADVLGPILGGVITDTWGWRWVFFVNVPIGIMAVTIILYSLPNFKLPDVKKVIDYGGIVTFTLALSALILALTLAGEGGYSWNLIAGLILLSGVSFTLFVWAEKKAVEPILPLHLFKNSIFNVSSVESFLAAALMFSGVIYVPLFAQDVLGMSATHSGLIMIPMLFSLTLASIITGQIIAWTGKYKKLVIAEFIITGIGVVLLATMNADTPYYLLILYSTVLGIGSGMAYNLFNVAVQNAFPLREIGIVTASMRFFRNIGTIVFVPLFGYIMNFTLARATVLTTNSQALVLSIQNIFLVAIVLTLAGLTMAFFLEEIPLGGDEFVNPDGREETNTPDMKGNY</sequence>
<feature type="transmembrane region" description="Helical" evidence="7">
    <location>
        <begin position="204"/>
        <end position="225"/>
    </location>
</feature>
<dbReference type="STRING" id="2162.BRM9_0425"/>
<keyword evidence="2" id="KW-0813">Transport</keyword>
<protein>
    <submittedName>
        <fullName evidence="9">MFS transporter</fullName>
    </submittedName>
</protein>
<evidence type="ECO:0000313" key="10">
    <source>
        <dbReference type="Proteomes" id="UP000029661"/>
    </source>
</evidence>
<dbReference type="OrthoDB" id="117970at2157"/>
<feature type="transmembrane region" description="Helical" evidence="7">
    <location>
        <begin position="406"/>
        <end position="427"/>
    </location>
</feature>
<evidence type="ECO:0000256" key="5">
    <source>
        <dbReference type="ARBA" id="ARBA00022989"/>
    </source>
</evidence>
<dbReference type="AlphaFoldDB" id="A0A089ZEG4"/>
<feature type="transmembrane region" description="Helical" evidence="7">
    <location>
        <begin position="16"/>
        <end position="34"/>
    </location>
</feature>
<evidence type="ECO:0000256" key="6">
    <source>
        <dbReference type="ARBA" id="ARBA00023136"/>
    </source>
</evidence>